<organism evidence="2 3">
    <name type="scientific">Papaver atlanticum</name>
    <dbReference type="NCBI Taxonomy" id="357466"/>
    <lineage>
        <taxon>Eukaryota</taxon>
        <taxon>Viridiplantae</taxon>
        <taxon>Streptophyta</taxon>
        <taxon>Embryophyta</taxon>
        <taxon>Tracheophyta</taxon>
        <taxon>Spermatophyta</taxon>
        <taxon>Magnoliopsida</taxon>
        <taxon>Ranunculales</taxon>
        <taxon>Papaveraceae</taxon>
        <taxon>Papaveroideae</taxon>
        <taxon>Papaver</taxon>
    </lineage>
</organism>
<dbReference type="AlphaFoldDB" id="A0AAD4SXH8"/>
<comment type="caution">
    <text evidence="2">The sequence shown here is derived from an EMBL/GenBank/DDBJ whole genome shotgun (WGS) entry which is preliminary data.</text>
</comment>
<evidence type="ECO:0000313" key="2">
    <source>
        <dbReference type="EMBL" id="KAI3925074.1"/>
    </source>
</evidence>
<dbReference type="Proteomes" id="UP001202328">
    <property type="component" value="Unassembled WGS sequence"/>
</dbReference>
<feature type="signal peptide" evidence="1">
    <location>
        <begin position="1"/>
        <end position="22"/>
    </location>
</feature>
<protein>
    <submittedName>
        <fullName evidence="2">Uncharacterized protein</fullName>
    </submittedName>
</protein>
<keyword evidence="3" id="KW-1185">Reference proteome</keyword>
<gene>
    <name evidence="2" type="ORF">MKW98_009724</name>
</gene>
<sequence length="81" mass="8771">MTKISLLHCFILFVSIVMSASSSDMSLDAERDYAEQHQLYQVVKGRALESPCPIIGGTCSPGTVFKRACGSLLRCPCCVSL</sequence>
<proteinExistence type="predicted"/>
<reference evidence="2" key="1">
    <citation type="submission" date="2022-04" db="EMBL/GenBank/DDBJ databases">
        <title>A functionally conserved STORR gene fusion in Papaver species that diverged 16.8 million years ago.</title>
        <authorList>
            <person name="Catania T."/>
        </authorList>
    </citation>
    <scope>NUCLEOTIDE SEQUENCE</scope>
    <source>
        <strain evidence="2">S-188037</strain>
    </source>
</reference>
<accession>A0AAD4SXH8</accession>
<keyword evidence="1" id="KW-0732">Signal</keyword>
<evidence type="ECO:0000313" key="3">
    <source>
        <dbReference type="Proteomes" id="UP001202328"/>
    </source>
</evidence>
<name>A0AAD4SXH8_9MAGN</name>
<feature type="chain" id="PRO_5042283524" evidence="1">
    <location>
        <begin position="23"/>
        <end position="81"/>
    </location>
</feature>
<dbReference type="EMBL" id="JAJJMB010008202">
    <property type="protein sequence ID" value="KAI3925074.1"/>
    <property type="molecule type" value="Genomic_DNA"/>
</dbReference>
<evidence type="ECO:0000256" key="1">
    <source>
        <dbReference type="SAM" id="SignalP"/>
    </source>
</evidence>